<dbReference type="Proteomes" id="UP000240429">
    <property type="component" value="Unassembled WGS sequence"/>
</dbReference>
<dbReference type="PANTHER" id="PTHR22642">
    <property type="entry name" value="IMIDAZOLONEPROPIONASE"/>
    <property type="match status" value="1"/>
</dbReference>
<keyword evidence="2" id="KW-0378">Hydrolase</keyword>
<dbReference type="GO" id="GO:0016810">
    <property type="term" value="F:hydrolase activity, acting on carbon-nitrogen (but not peptide) bonds"/>
    <property type="evidence" value="ECO:0007669"/>
    <property type="project" value="InterPro"/>
</dbReference>
<proteinExistence type="predicted"/>
<name>A0A2P8PUC0_9ACTN</name>
<comment type="caution">
    <text evidence="2">The sequence shown here is derived from an EMBL/GenBank/DDBJ whole genome shotgun (WGS) entry which is preliminary data.</text>
</comment>
<dbReference type="PANTHER" id="PTHR22642:SF2">
    <property type="entry name" value="PROTEIN LONG AFTER FAR-RED 3"/>
    <property type="match status" value="1"/>
</dbReference>
<keyword evidence="3" id="KW-1185">Reference proteome</keyword>
<sequence>MHLDALFTNGRFTTLDADRPTAHTLGVFGGRIVGLDEEVAGCTADQVHDLRGAPVVPGFNDAHQHLSMRGRRLLELDLHARTVPTLDALYAAVRERAARLGPDEWLFGAGYDQNKIGAHPTAEALDEAAQGRPVWLEHVSCHMGVGNTAAFTRAGFTDRLGVPDIDGGHVERDPAGRAVGLLQETAQHLVTRAFRPSPLDSVVAAIKAGNDQGVSEGITSLTEPGIAAAEHVGHGPADLHAFHRAVQEGALSIRTTVMPYMTVLHDMGEVGGGDTWFGLDLGLRSGFGDDRLKIGATKIATDGSLIGRSAHMCCGYQDEPDNVGFLQFDEQWLRHTITEAHRCGWQIAAHAIGDAAIDVVLDAFEAAQAAHPRRDARHRIEHFAVASDKQVRRLVDNGVVPVPQGRFVSEIGDGMITALGPERAELCYRMRSLLDAGAVLPGSSDAPVAHGSPLLGIHDMVNRRTAGGAPLAPAEALTPEQALYAYTVGSAYAEHADDRKGRLARGMLADFAVLSDDLLTVDPQRIDTLTVGATVIGGTVVHDTGALSA</sequence>
<dbReference type="Gene3D" id="3.20.20.140">
    <property type="entry name" value="Metal-dependent hydrolases"/>
    <property type="match status" value="1"/>
</dbReference>
<reference evidence="2 3" key="1">
    <citation type="submission" date="2018-03" db="EMBL/GenBank/DDBJ databases">
        <title>Streptomyces dioscori sp. nov., a novel endophytic actinobacterium isolated from bulbil of Dioscorea bulbifera L.</title>
        <authorList>
            <person name="Zhikuan W."/>
        </authorList>
    </citation>
    <scope>NUCLEOTIDE SEQUENCE [LARGE SCALE GENOMIC DNA]</scope>
    <source>
        <strain evidence="2 3">A217</strain>
    </source>
</reference>
<dbReference type="OrthoDB" id="3173428at2"/>
<dbReference type="InterPro" id="IPR013108">
    <property type="entry name" value="Amidohydro_3"/>
</dbReference>
<evidence type="ECO:0000313" key="2">
    <source>
        <dbReference type="EMBL" id="PSM37602.1"/>
    </source>
</evidence>
<dbReference type="CDD" id="cd01300">
    <property type="entry name" value="YtcJ_like"/>
    <property type="match status" value="1"/>
</dbReference>
<evidence type="ECO:0000259" key="1">
    <source>
        <dbReference type="Pfam" id="PF07969"/>
    </source>
</evidence>
<accession>A0A2P8PUC0</accession>
<dbReference type="SUPFAM" id="SSF51338">
    <property type="entry name" value="Composite domain of metallo-dependent hydrolases"/>
    <property type="match status" value="1"/>
</dbReference>
<dbReference type="Pfam" id="PF07969">
    <property type="entry name" value="Amidohydro_3"/>
    <property type="match status" value="1"/>
</dbReference>
<gene>
    <name evidence="2" type="ORF">C6Y14_41290</name>
</gene>
<dbReference type="InterPro" id="IPR011059">
    <property type="entry name" value="Metal-dep_hydrolase_composite"/>
</dbReference>
<dbReference type="InterPro" id="IPR033932">
    <property type="entry name" value="YtcJ-like"/>
</dbReference>
<protein>
    <submittedName>
        <fullName evidence="2">Amidohydrolase</fullName>
    </submittedName>
</protein>
<dbReference type="Gene3D" id="3.10.310.70">
    <property type="match status" value="1"/>
</dbReference>
<evidence type="ECO:0000313" key="3">
    <source>
        <dbReference type="Proteomes" id="UP000240429"/>
    </source>
</evidence>
<dbReference type="SUPFAM" id="SSF51556">
    <property type="entry name" value="Metallo-dependent hydrolases"/>
    <property type="match status" value="1"/>
</dbReference>
<dbReference type="EMBL" id="PYBJ01000038">
    <property type="protein sequence ID" value="PSM37602.1"/>
    <property type="molecule type" value="Genomic_DNA"/>
</dbReference>
<dbReference type="AlphaFoldDB" id="A0A2P8PUC0"/>
<dbReference type="InterPro" id="IPR032466">
    <property type="entry name" value="Metal_Hydrolase"/>
</dbReference>
<feature type="domain" description="Amidohydrolase 3" evidence="1">
    <location>
        <begin position="46"/>
        <end position="542"/>
    </location>
</feature>
<dbReference type="Gene3D" id="2.30.40.10">
    <property type="entry name" value="Urease, subunit C, domain 1"/>
    <property type="match status" value="1"/>
</dbReference>
<organism evidence="2 3">
    <name type="scientific">Streptomyces dioscori</name>
    <dbReference type="NCBI Taxonomy" id="2109333"/>
    <lineage>
        <taxon>Bacteria</taxon>
        <taxon>Bacillati</taxon>
        <taxon>Actinomycetota</taxon>
        <taxon>Actinomycetes</taxon>
        <taxon>Kitasatosporales</taxon>
        <taxon>Streptomycetaceae</taxon>
        <taxon>Streptomyces</taxon>
        <taxon>Streptomyces aurantiacus group</taxon>
    </lineage>
</organism>
<dbReference type="RefSeq" id="WP_107022086.1">
    <property type="nucleotide sequence ID" value="NZ_KZ679063.1"/>
</dbReference>